<evidence type="ECO:0000313" key="4">
    <source>
        <dbReference type="Proteomes" id="UP000030764"/>
    </source>
</evidence>
<feature type="compositionally biased region" description="Basic and acidic residues" evidence="1">
    <location>
        <begin position="100"/>
        <end position="124"/>
    </location>
</feature>
<dbReference type="EMBL" id="KL363275">
    <property type="protein sequence ID" value="KFD49248.1"/>
    <property type="molecule type" value="Genomic_DNA"/>
</dbReference>
<reference evidence="3 4" key="1">
    <citation type="journal article" date="2014" name="Nat. Genet.">
        <title>Genome and transcriptome of the porcine whipworm Trichuris suis.</title>
        <authorList>
            <person name="Jex A.R."/>
            <person name="Nejsum P."/>
            <person name="Schwarz E.M."/>
            <person name="Hu L."/>
            <person name="Young N.D."/>
            <person name="Hall R.S."/>
            <person name="Korhonen P.K."/>
            <person name="Liao S."/>
            <person name="Thamsborg S."/>
            <person name="Xia J."/>
            <person name="Xu P."/>
            <person name="Wang S."/>
            <person name="Scheerlinck J.P."/>
            <person name="Hofmann A."/>
            <person name="Sternberg P.W."/>
            <person name="Wang J."/>
            <person name="Gasser R.B."/>
        </authorList>
    </citation>
    <scope>NUCLEOTIDE SEQUENCE [LARGE SCALE GENOMIC DNA]</scope>
    <source>
        <strain evidence="3">DCEP-RM93F</strain>
        <strain evidence="2">DCEP-RM93M</strain>
    </source>
</reference>
<evidence type="ECO:0000313" key="3">
    <source>
        <dbReference type="EMBL" id="KFD65611.1"/>
    </source>
</evidence>
<sequence length="224" mass="25007">MRITCALFVFAFVITSATYTVALIEIISNEKSAEDDAVPHVLSSTENSQNFEEITQEVSLIWQASANKQQQEEEARNGHRQQKTSKEVQRRKVQSQEKTTVIEKGKTKDSKNGKVSRKSFESKAKSGGTYIEFDRGVEVIVAKKDSSRTTVVSKRETVATLEEINEHTSKRVPPRPAGGSRGKQRGRPAVTNEQARKTRNKPSRNVEEPTQSTSVVSWVASWLG</sequence>
<name>A0A085N815_9BILA</name>
<feature type="region of interest" description="Disordered" evidence="1">
    <location>
        <begin position="69"/>
        <end position="125"/>
    </location>
</feature>
<feature type="region of interest" description="Disordered" evidence="1">
    <location>
        <begin position="162"/>
        <end position="214"/>
    </location>
</feature>
<dbReference type="EMBL" id="KL367535">
    <property type="protein sequence ID" value="KFD65611.1"/>
    <property type="molecule type" value="Genomic_DNA"/>
</dbReference>
<evidence type="ECO:0000313" key="2">
    <source>
        <dbReference type="EMBL" id="KFD49248.1"/>
    </source>
</evidence>
<dbReference type="Proteomes" id="UP000030758">
    <property type="component" value="Unassembled WGS sequence"/>
</dbReference>
<evidence type="ECO:0000256" key="1">
    <source>
        <dbReference type="SAM" id="MobiDB-lite"/>
    </source>
</evidence>
<keyword evidence="4" id="KW-1185">Reference proteome</keyword>
<protein>
    <submittedName>
        <fullName evidence="3">Uncharacterized protein</fullName>
    </submittedName>
</protein>
<organism evidence="3">
    <name type="scientific">Trichuris suis</name>
    <name type="common">pig whipworm</name>
    <dbReference type="NCBI Taxonomy" id="68888"/>
    <lineage>
        <taxon>Eukaryota</taxon>
        <taxon>Metazoa</taxon>
        <taxon>Ecdysozoa</taxon>
        <taxon>Nematoda</taxon>
        <taxon>Enoplea</taxon>
        <taxon>Dorylaimia</taxon>
        <taxon>Trichinellida</taxon>
        <taxon>Trichuridae</taxon>
        <taxon>Trichuris</taxon>
    </lineage>
</organism>
<dbReference type="AlphaFoldDB" id="A0A085N815"/>
<proteinExistence type="predicted"/>
<accession>A0A085N815</accession>
<dbReference type="Proteomes" id="UP000030764">
    <property type="component" value="Unassembled WGS sequence"/>
</dbReference>
<gene>
    <name evidence="2" type="ORF">M513_09899</name>
    <name evidence="3" type="ORF">M514_09899</name>
</gene>